<organism evidence="3 4">
    <name type="scientific">Flavonifractor hominis</name>
    <dbReference type="NCBI Taxonomy" id="3133178"/>
    <lineage>
        <taxon>Bacteria</taxon>
        <taxon>Bacillati</taxon>
        <taxon>Bacillota</taxon>
        <taxon>Clostridia</taxon>
        <taxon>Eubacteriales</taxon>
        <taxon>Oscillospiraceae</taxon>
        <taxon>Flavonifractor</taxon>
    </lineage>
</organism>
<feature type="transmembrane region" description="Helical" evidence="1">
    <location>
        <begin position="12"/>
        <end position="35"/>
    </location>
</feature>
<dbReference type="Pfam" id="PF02517">
    <property type="entry name" value="Rce1-like"/>
    <property type="match status" value="1"/>
</dbReference>
<reference evidence="3 4" key="1">
    <citation type="submission" date="2024-03" db="EMBL/GenBank/DDBJ databases">
        <title>Human intestinal bacterial collection.</title>
        <authorList>
            <person name="Pauvert C."/>
            <person name="Hitch T.C.A."/>
            <person name="Clavel T."/>
        </authorList>
    </citation>
    <scope>NUCLEOTIDE SEQUENCE [LARGE SCALE GENOMIC DNA]</scope>
    <source>
        <strain evidence="3 4">CLA-AP-H34</strain>
    </source>
</reference>
<protein>
    <submittedName>
        <fullName evidence="3">CPBP family intramembrane glutamic endopeptidase</fullName>
        <ecNumber evidence="3">3.4.-.-</ecNumber>
    </submittedName>
</protein>
<keyword evidence="1" id="KW-1133">Transmembrane helix</keyword>
<sequence length="276" mass="29792">METKKSAGLEPYLFWILLGGLLFLRFPWLVLGGILAPGNNVVIVVYELGTCLLTFLLVFLERERLAEYHMDRLALVLLVCAPVAILIGSKTGGYALPGQAVKAVLAVVLLAALFIRRPVLPRRGAGWTAGCIGAAVLAGAVLAVVTGFVLSFQTSEAIDLSALPSVGKLLYGSLYQLDYAAAAEEPLFRGFLWGRLRKCGWKDHWIWLFQALLFAIGHAYYVGSRNISAFLAVPLGALALGLIAWKTRSVGASMIAHGITNGFGYTLSRVFYTVMG</sequence>
<evidence type="ECO:0000313" key="3">
    <source>
        <dbReference type="EMBL" id="MEQ2457361.1"/>
    </source>
</evidence>
<comment type="caution">
    <text evidence="3">The sequence shown here is derived from an EMBL/GenBank/DDBJ whole genome shotgun (WGS) entry which is preliminary data.</text>
</comment>
<accession>A0ABV1ERZ4</accession>
<feature type="transmembrane region" description="Helical" evidence="1">
    <location>
        <begin position="94"/>
        <end position="115"/>
    </location>
</feature>
<evidence type="ECO:0000259" key="2">
    <source>
        <dbReference type="Pfam" id="PF02517"/>
    </source>
</evidence>
<feature type="transmembrane region" description="Helical" evidence="1">
    <location>
        <begin position="41"/>
        <end position="60"/>
    </location>
</feature>
<feature type="transmembrane region" description="Helical" evidence="1">
    <location>
        <begin position="204"/>
        <end position="221"/>
    </location>
</feature>
<feature type="transmembrane region" description="Helical" evidence="1">
    <location>
        <begin position="127"/>
        <end position="150"/>
    </location>
</feature>
<dbReference type="Proteomes" id="UP001440599">
    <property type="component" value="Unassembled WGS sequence"/>
</dbReference>
<keyword evidence="1" id="KW-0472">Membrane</keyword>
<evidence type="ECO:0000313" key="4">
    <source>
        <dbReference type="Proteomes" id="UP001440599"/>
    </source>
</evidence>
<dbReference type="GO" id="GO:0016787">
    <property type="term" value="F:hydrolase activity"/>
    <property type="evidence" value="ECO:0007669"/>
    <property type="project" value="UniProtKB-KW"/>
</dbReference>
<keyword evidence="1" id="KW-0812">Transmembrane</keyword>
<dbReference type="RefSeq" id="WP_349141185.1">
    <property type="nucleotide sequence ID" value="NZ_JBBMFT010000012.1"/>
</dbReference>
<dbReference type="InterPro" id="IPR003675">
    <property type="entry name" value="Rce1/LyrA-like_dom"/>
</dbReference>
<evidence type="ECO:0000256" key="1">
    <source>
        <dbReference type="SAM" id="Phobius"/>
    </source>
</evidence>
<gene>
    <name evidence="3" type="ORF">WMO45_12610</name>
</gene>
<feature type="transmembrane region" description="Helical" evidence="1">
    <location>
        <begin position="72"/>
        <end position="88"/>
    </location>
</feature>
<proteinExistence type="predicted"/>
<feature type="transmembrane region" description="Helical" evidence="1">
    <location>
        <begin position="227"/>
        <end position="245"/>
    </location>
</feature>
<dbReference type="EC" id="3.4.-.-" evidence="3"/>
<keyword evidence="4" id="KW-1185">Reference proteome</keyword>
<dbReference type="EMBL" id="JBBMFT010000012">
    <property type="protein sequence ID" value="MEQ2457361.1"/>
    <property type="molecule type" value="Genomic_DNA"/>
</dbReference>
<keyword evidence="3" id="KW-0378">Hydrolase</keyword>
<feature type="domain" description="CAAX prenyl protease 2/Lysostaphin resistance protein A-like" evidence="2">
    <location>
        <begin position="179"/>
        <end position="262"/>
    </location>
</feature>
<name>A0ABV1ERZ4_9FIRM</name>